<name>A0ABV9ND39_9PROT</name>
<dbReference type="Proteomes" id="UP001596024">
    <property type="component" value="Unassembled WGS sequence"/>
</dbReference>
<feature type="transmembrane region" description="Helical" evidence="1">
    <location>
        <begin position="6"/>
        <end position="27"/>
    </location>
</feature>
<dbReference type="EMBL" id="JBHSGQ010000002">
    <property type="protein sequence ID" value="MFC4724588.1"/>
    <property type="molecule type" value="Genomic_DNA"/>
</dbReference>
<evidence type="ECO:0000313" key="2">
    <source>
        <dbReference type="EMBL" id="MFC4724588.1"/>
    </source>
</evidence>
<feature type="transmembrane region" description="Helical" evidence="1">
    <location>
        <begin position="68"/>
        <end position="90"/>
    </location>
</feature>
<protein>
    <submittedName>
        <fullName evidence="2">Uncharacterized protein</fullName>
    </submittedName>
</protein>
<evidence type="ECO:0000256" key="1">
    <source>
        <dbReference type="SAM" id="Phobius"/>
    </source>
</evidence>
<keyword evidence="3" id="KW-1185">Reference proteome</keyword>
<sequence>MEDAIASVGFFLAAVAIVMIVVVAGVVNRFNMHETVREALRQGKTLDAEAIKALGAPRRKSGNNDLKAGLILLAVAAGLVALGALVGTALPDEPDVPPMMNMMAGVAAIPAFIGLVLTGFGVVSALRPPKQED</sequence>
<comment type="caution">
    <text evidence="2">The sequence shown here is derived from an EMBL/GenBank/DDBJ whole genome shotgun (WGS) entry which is preliminary data.</text>
</comment>
<reference evidence="3" key="1">
    <citation type="journal article" date="2019" name="Int. J. Syst. Evol. Microbiol.">
        <title>The Global Catalogue of Microorganisms (GCM) 10K type strain sequencing project: providing services to taxonomists for standard genome sequencing and annotation.</title>
        <authorList>
            <consortium name="The Broad Institute Genomics Platform"/>
            <consortium name="The Broad Institute Genome Sequencing Center for Infectious Disease"/>
            <person name="Wu L."/>
            <person name="Ma J."/>
        </authorList>
    </citation>
    <scope>NUCLEOTIDE SEQUENCE [LARGE SCALE GENOMIC DNA]</scope>
    <source>
        <strain evidence="3">CCUG 62981</strain>
    </source>
</reference>
<gene>
    <name evidence="2" type="ORF">ACFPB0_04725</name>
</gene>
<organism evidence="2 3">
    <name type="scientific">Glycocaulis abyssi</name>
    <dbReference type="NCBI Taxonomy" id="1433403"/>
    <lineage>
        <taxon>Bacteria</taxon>
        <taxon>Pseudomonadati</taxon>
        <taxon>Pseudomonadota</taxon>
        <taxon>Alphaproteobacteria</taxon>
        <taxon>Maricaulales</taxon>
        <taxon>Maricaulaceae</taxon>
        <taxon>Glycocaulis</taxon>
    </lineage>
</organism>
<keyword evidence="1" id="KW-0812">Transmembrane</keyword>
<keyword evidence="1" id="KW-1133">Transmembrane helix</keyword>
<accession>A0ABV9ND39</accession>
<keyword evidence="1" id="KW-0472">Membrane</keyword>
<evidence type="ECO:0000313" key="3">
    <source>
        <dbReference type="Proteomes" id="UP001596024"/>
    </source>
</evidence>
<proteinExistence type="predicted"/>
<dbReference type="RefSeq" id="WP_371393737.1">
    <property type="nucleotide sequence ID" value="NZ_CP163421.1"/>
</dbReference>
<feature type="transmembrane region" description="Helical" evidence="1">
    <location>
        <begin position="102"/>
        <end position="126"/>
    </location>
</feature>